<organism evidence="1 2">
    <name type="scientific">Janthinobacterium lividum</name>
    <dbReference type="NCBI Taxonomy" id="29581"/>
    <lineage>
        <taxon>Bacteria</taxon>
        <taxon>Pseudomonadati</taxon>
        <taxon>Pseudomonadota</taxon>
        <taxon>Betaproteobacteria</taxon>
        <taxon>Burkholderiales</taxon>
        <taxon>Oxalobacteraceae</taxon>
        <taxon>Janthinobacterium</taxon>
    </lineage>
</organism>
<protein>
    <submittedName>
        <fullName evidence="1">DUF4902 domain-containing protein</fullName>
    </submittedName>
</protein>
<name>A0A5C4NVZ8_9BURK</name>
<comment type="caution">
    <text evidence="1">The sequence shown here is derived from an EMBL/GenBank/DDBJ whole genome shotgun (WGS) entry which is preliminary data.</text>
</comment>
<dbReference type="Proteomes" id="UP000305681">
    <property type="component" value="Unassembled WGS sequence"/>
</dbReference>
<dbReference type="AlphaFoldDB" id="A0A5C4NVZ8"/>
<reference evidence="1 2" key="1">
    <citation type="submission" date="2019-06" db="EMBL/GenBank/DDBJ databases">
        <title>Genome sequence of Janthinobacterium lividum UCD_MED1.</title>
        <authorList>
            <person name="De Leon M.E."/>
            <person name="Jospin G."/>
        </authorList>
    </citation>
    <scope>NUCLEOTIDE SEQUENCE [LARGE SCALE GENOMIC DNA]</scope>
    <source>
        <strain evidence="1 2">UCD_MED1</strain>
    </source>
</reference>
<evidence type="ECO:0000313" key="1">
    <source>
        <dbReference type="EMBL" id="TNC76419.1"/>
    </source>
</evidence>
<evidence type="ECO:0000313" key="2">
    <source>
        <dbReference type="Proteomes" id="UP000305681"/>
    </source>
</evidence>
<dbReference type="Gene3D" id="3.10.450.610">
    <property type="match status" value="1"/>
</dbReference>
<proteinExistence type="predicted"/>
<dbReference type="InterPro" id="IPR032598">
    <property type="entry name" value="RsaM-like"/>
</dbReference>
<dbReference type="EMBL" id="VDGE01000004">
    <property type="protein sequence ID" value="TNC76419.1"/>
    <property type="molecule type" value="Genomic_DNA"/>
</dbReference>
<dbReference type="Pfam" id="PF16245">
    <property type="entry name" value="DUF4902"/>
    <property type="match status" value="1"/>
</dbReference>
<dbReference type="RefSeq" id="WP_139090812.1">
    <property type="nucleotide sequence ID" value="NZ_VDGE01000004.1"/>
</dbReference>
<sequence>MDKNRLLVSESGYIHLSFAELQDISLIHLISGVDEDMAGMPAEGATPTAITGYTEWIADGKQGVSIGWDWQMQGDSHHVQLTRISDASSNVMLQSEARMDLGTVKTALLLEVLIDGLNWQPATLSYVNERYSN</sequence>
<accession>A0A5C4NVZ8</accession>
<gene>
    <name evidence="1" type="ORF">FHI69_12580</name>
</gene>